<evidence type="ECO:0000313" key="4">
    <source>
        <dbReference type="EMBL" id="ALC16682.1"/>
    </source>
</evidence>
<accession>A0A0M4DID9</accession>
<feature type="domain" description="Type II secretion system protein GspB C-terminal" evidence="3">
    <location>
        <begin position="166"/>
        <end position="224"/>
    </location>
</feature>
<keyword evidence="2" id="KW-1133">Transmembrane helix</keyword>
<proteinExistence type="predicted"/>
<evidence type="ECO:0000313" key="5">
    <source>
        <dbReference type="Proteomes" id="UP000057158"/>
    </source>
</evidence>
<dbReference type="KEGG" id="des:DSOUD_1911"/>
<dbReference type="PATRIC" id="fig|1603606.3.peg.2071"/>
<feature type="compositionally biased region" description="Basic and acidic residues" evidence="1">
    <location>
        <begin position="82"/>
        <end position="97"/>
    </location>
</feature>
<dbReference type="Proteomes" id="UP000057158">
    <property type="component" value="Chromosome"/>
</dbReference>
<feature type="region of interest" description="Disordered" evidence="1">
    <location>
        <begin position="75"/>
        <end position="140"/>
    </location>
</feature>
<feature type="compositionally biased region" description="Polar residues" evidence="1">
    <location>
        <begin position="103"/>
        <end position="113"/>
    </location>
</feature>
<feature type="region of interest" description="Disordered" evidence="1">
    <location>
        <begin position="16"/>
        <end position="36"/>
    </location>
</feature>
<dbReference type="GO" id="GO:0015627">
    <property type="term" value="C:type II protein secretion system complex"/>
    <property type="evidence" value="ECO:0007669"/>
    <property type="project" value="InterPro"/>
</dbReference>
<reference evidence="4 5" key="1">
    <citation type="submission" date="2015-07" db="EMBL/GenBank/DDBJ databases">
        <title>Isolation and Genomic Characterization of a Novel Halophilic Metal-Reducing Deltaproteobacterium from the Deep Subsurface.</title>
        <authorList>
            <person name="Badalamenti J.P."/>
            <person name="Summers Z.M."/>
            <person name="Gralnick J.A."/>
            <person name="Bond D.R."/>
        </authorList>
    </citation>
    <scope>NUCLEOTIDE SEQUENCE [LARGE SCALE GENOMIC DNA]</scope>
    <source>
        <strain evidence="4 5">WTL</strain>
    </source>
</reference>
<organism evidence="4 5">
    <name type="scientific">Desulfuromonas soudanensis</name>
    <dbReference type="NCBI Taxonomy" id="1603606"/>
    <lineage>
        <taxon>Bacteria</taxon>
        <taxon>Pseudomonadati</taxon>
        <taxon>Thermodesulfobacteriota</taxon>
        <taxon>Desulfuromonadia</taxon>
        <taxon>Desulfuromonadales</taxon>
        <taxon>Desulfuromonadaceae</taxon>
        <taxon>Desulfuromonas</taxon>
    </lineage>
</organism>
<evidence type="ECO:0000259" key="3">
    <source>
        <dbReference type="Pfam" id="PF16537"/>
    </source>
</evidence>
<dbReference type="OrthoDB" id="5432325at2"/>
<feature type="transmembrane region" description="Helical" evidence="2">
    <location>
        <begin position="45"/>
        <end position="63"/>
    </location>
</feature>
<dbReference type="STRING" id="1603606.DSOUD_1911"/>
<keyword evidence="2" id="KW-0812">Transmembrane</keyword>
<dbReference type="InterPro" id="IPR032389">
    <property type="entry name" value="GspB_C"/>
</dbReference>
<keyword evidence="2" id="KW-0472">Membrane</keyword>
<dbReference type="EMBL" id="CP010802">
    <property type="protein sequence ID" value="ALC16682.1"/>
    <property type="molecule type" value="Genomic_DNA"/>
</dbReference>
<keyword evidence="5" id="KW-1185">Reference proteome</keyword>
<evidence type="ECO:0000256" key="1">
    <source>
        <dbReference type="SAM" id="MobiDB-lite"/>
    </source>
</evidence>
<protein>
    <recommendedName>
        <fullName evidence="3">Type II secretion system protein GspB C-terminal domain-containing protein</fullName>
    </recommendedName>
</protein>
<dbReference type="Pfam" id="PF16537">
    <property type="entry name" value="T2SSB"/>
    <property type="match status" value="1"/>
</dbReference>
<gene>
    <name evidence="4" type="ORF">DSOUD_1911</name>
</gene>
<evidence type="ECO:0000256" key="2">
    <source>
        <dbReference type="SAM" id="Phobius"/>
    </source>
</evidence>
<feature type="compositionally biased region" description="Basic and acidic residues" evidence="1">
    <location>
        <begin position="115"/>
        <end position="140"/>
    </location>
</feature>
<dbReference type="RefSeq" id="WP_053550758.1">
    <property type="nucleotide sequence ID" value="NZ_CP010802.1"/>
</dbReference>
<dbReference type="AlphaFoldDB" id="A0A0M4DID9"/>
<name>A0A0M4DID9_9BACT</name>
<sequence length="231" mass="24891">MSYILEALKKAEQKRARGELPDLQSVTGAPSTAAPKPGKMVWKKLLVLALLGNILVFLIYGGFLRIEQSRPVIADAPGSGRVETRGESGEGEGRADKAVPSTVKDQGSPSASPRNPEKGEAGVEERTSPKEQELPRVVKEKPPVIAPASGQVNLYPKLPSEVQAGIPKMTMTLHFYVSDAAARMVRINGRNLREGDGLNEGVKIAEITPQGVIFESAGYRFEVPGLRVARR</sequence>